<comment type="similarity">
    <text evidence="1">Belongs to the peptidase C1 family.</text>
</comment>
<dbReference type="GO" id="GO:0006508">
    <property type="term" value="P:proteolysis"/>
    <property type="evidence" value="ECO:0007669"/>
    <property type="project" value="UniProtKB-KW"/>
</dbReference>
<dbReference type="InterPro" id="IPR013128">
    <property type="entry name" value="Peptidase_C1A"/>
</dbReference>
<dbReference type="InterPro" id="IPR038765">
    <property type="entry name" value="Papain-like_cys_pep_sf"/>
</dbReference>
<evidence type="ECO:0000313" key="5">
    <source>
        <dbReference type="EMBL" id="OQR91895.1"/>
    </source>
</evidence>
<evidence type="ECO:0000256" key="3">
    <source>
        <dbReference type="SAM" id="SignalP"/>
    </source>
</evidence>
<keyword evidence="5" id="KW-0378">Hydrolase</keyword>
<gene>
    <name evidence="5" type="ORF">ACHHYP_20163</name>
</gene>
<evidence type="ECO:0000256" key="1">
    <source>
        <dbReference type="ARBA" id="ARBA00008455"/>
    </source>
</evidence>
<proteinExistence type="inferred from homology"/>
<dbReference type="AlphaFoldDB" id="A0A1V9Z1J8"/>
<keyword evidence="2" id="KW-0865">Zymogen</keyword>
<organism evidence="5 6">
    <name type="scientific">Achlya hypogyna</name>
    <name type="common">Oomycete</name>
    <name type="synonym">Protoachlya hypogyna</name>
    <dbReference type="NCBI Taxonomy" id="1202772"/>
    <lineage>
        <taxon>Eukaryota</taxon>
        <taxon>Sar</taxon>
        <taxon>Stramenopiles</taxon>
        <taxon>Oomycota</taxon>
        <taxon>Saprolegniomycetes</taxon>
        <taxon>Saprolegniales</taxon>
        <taxon>Achlyaceae</taxon>
        <taxon>Achlya</taxon>
    </lineage>
</organism>
<accession>A0A1V9Z1J8</accession>
<evidence type="ECO:0000259" key="4">
    <source>
        <dbReference type="SMART" id="SM00645"/>
    </source>
</evidence>
<keyword evidence="6" id="KW-1185">Reference proteome</keyword>
<dbReference type="EMBL" id="JNBR01000496">
    <property type="protein sequence ID" value="OQR91895.1"/>
    <property type="molecule type" value="Genomic_DNA"/>
</dbReference>
<dbReference type="InterPro" id="IPR000668">
    <property type="entry name" value="Peptidase_C1A_C"/>
</dbReference>
<dbReference type="OrthoDB" id="10253408at2759"/>
<dbReference type="SUPFAM" id="SSF54001">
    <property type="entry name" value="Cysteine proteinases"/>
    <property type="match status" value="1"/>
</dbReference>
<dbReference type="STRING" id="1202772.A0A1V9Z1J8"/>
<name>A0A1V9Z1J8_ACHHY</name>
<feature type="chain" id="PRO_5018576157" evidence="3">
    <location>
        <begin position="17"/>
        <end position="343"/>
    </location>
</feature>
<dbReference type="SMART" id="SM00645">
    <property type="entry name" value="Pept_C1"/>
    <property type="match status" value="1"/>
</dbReference>
<keyword evidence="5" id="KW-0645">Protease</keyword>
<evidence type="ECO:0000313" key="6">
    <source>
        <dbReference type="Proteomes" id="UP000243579"/>
    </source>
</evidence>
<reference evidence="5 6" key="1">
    <citation type="journal article" date="2014" name="Genome Biol. Evol.">
        <title>The secreted proteins of Achlya hypogyna and Thraustotheca clavata identify the ancestral oomycete secretome and reveal gene acquisitions by horizontal gene transfer.</title>
        <authorList>
            <person name="Misner I."/>
            <person name="Blouin N."/>
            <person name="Leonard G."/>
            <person name="Richards T.A."/>
            <person name="Lane C.E."/>
        </authorList>
    </citation>
    <scope>NUCLEOTIDE SEQUENCE [LARGE SCALE GENOMIC DNA]</scope>
    <source>
        <strain evidence="5 6">ATCC 48635</strain>
    </source>
</reference>
<feature type="signal peptide" evidence="3">
    <location>
        <begin position="1"/>
        <end position="16"/>
    </location>
</feature>
<feature type="domain" description="Peptidase C1A papain C-terminal" evidence="4">
    <location>
        <begin position="126"/>
        <end position="325"/>
    </location>
</feature>
<dbReference type="GO" id="GO:0008234">
    <property type="term" value="F:cysteine-type peptidase activity"/>
    <property type="evidence" value="ECO:0007669"/>
    <property type="project" value="InterPro"/>
</dbReference>
<sequence length="343" mass="36769">MLRLVIALTLVSEAALRISPVERVQLSAELSAWTDEFGEAFLPPGVDTSDTEVLLARLQASKVAIAALEATQPSATFRLGRFALYTPDEFNALVTMSSPQNLPNPKDVVPPKVSVEAGRTSFSSGNDTVVDWSTSKCMNLPALEAAHCIVTGVLLDVSEQSIVSCLKDFGGNGCDWGLEWGVMMSTAMEGICLEKDYPYTSGVDGIANQCQTKCAKEMLAVSNYGRGETEAKLEAVLLTQPVAVTLAIDNNVWMYYDGGMITSCPPSKTLHTALAVGYGTEHGVKYFKIRNSWGTAWGEHGHIRIRRGVGGEGLCGIAKSSFYPVLKDLPQPTSVSPPTKPAC</sequence>
<comment type="caution">
    <text evidence="5">The sequence shown here is derived from an EMBL/GenBank/DDBJ whole genome shotgun (WGS) entry which is preliminary data.</text>
</comment>
<keyword evidence="3" id="KW-0732">Signal</keyword>
<evidence type="ECO:0000256" key="2">
    <source>
        <dbReference type="ARBA" id="ARBA00023145"/>
    </source>
</evidence>
<dbReference type="Gene3D" id="3.90.70.10">
    <property type="entry name" value="Cysteine proteinases"/>
    <property type="match status" value="1"/>
</dbReference>
<protein>
    <submittedName>
        <fullName evidence="5">Cysteine protease family C01A</fullName>
    </submittedName>
</protein>
<dbReference type="InterPro" id="IPR039417">
    <property type="entry name" value="Peptidase_C1A_papain-like"/>
</dbReference>
<dbReference type="Proteomes" id="UP000243579">
    <property type="component" value="Unassembled WGS sequence"/>
</dbReference>
<dbReference type="Pfam" id="PF00112">
    <property type="entry name" value="Peptidase_C1"/>
    <property type="match status" value="1"/>
</dbReference>
<dbReference type="PANTHER" id="PTHR12411">
    <property type="entry name" value="CYSTEINE PROTEASE FAMILY C1-RELATED"/>
    <property type="match status" value="1"/>
</dbReference>
<dbReference type="CDD" id="cd02248">
    <property type="entry name" value="Peptidase_C1A"/>
    <property type="match status" value="1"/>
</dbReference>